<dbReference type="SUPFAM" id="SSF53623">
    <property type="entry name" value="MurD-like peptide ligases, catalytic domain"/>
    <property type="match status" value="1"/>
</dbReference>
<dbReference type="SUPFAM" id="SSF53244">
    <property type="entry name" value="MurD-like peptide ligases, peptide-binding domain"/>
    <property type="match status" value="1"/>
</dbReference>
<dbReference type="InterPro" id="IPR036615">
    <property type="entry name" value="Mur_ligase_C_dom_sf"/>
</dbReference>
<evidence type="ECO:0000256" key="9">
    <source>
        <dbReference type="ARBA" id="ARBA00047493"/>
    </source>
</evidence>
<evidence type="ECO:0000256" key="5">
    <source>
        <dbReference type="ARBA" id="ARBA00022741"/>
    </source>
</evidence>
<feature type="domain" description="Mur ligase C-terminal" evidence="11">
    <location>
        <begin position="289"/>
        <end position="407"/>
    </location>
</feature>
<dbReference type="InterPro" id="IPR001645">
    <property type="entry name" value="Folylpolyglutamate_synth"/>
</dbReference>
<dbReference type="STRING" id="1122949.GCA_000378725_01561"/>
<dbReference type="Gene3D" id="3.90.190.20">
    <property type="entry name" value="Mur ligase, C-terminal domain"/>
    <property type="match status" value="1"/>
</dbReference>
<evidence type="ECO:0000256" key="4">
    <source>
        <dbReference type="ARBA" id="ARBA00022723"/>
    </source>
</evidence>
<dbReference type="GO" id="GO:0004326">
    <property type="term" value="F:tetrahydrofolylpolyglutamate synthase activity"/>
    <property type="evidence" value="ECO:0007669"/>
    <property type="project" value="UniProtKB-EC"/>
</dbReference>
<dbReference type="Pfam" id="PF02875">
    <property type="entry name" value="Mur_ligase_C"/>
    <property type="match status" value="1"/>
</dbReference>
<keyword evidence="3 10" id="KW-0436">Ligase</keyword>
<evidence type="ECO:0000259" key="12">
    <source>
        <dbReference type="Pfam" id="PF08245"/>
    </source>
</evidence>
<evidence type="ECO:0000259" key="11">
    <source>
        <dbReference type="Pfam" id="PF02875"/>
    </source>
</evidence>
<keyword evidence="7" id="KW-0460">Magnesium</keyword>
<dbReference type="InterPro" id="IPR004101">
    <property type="entry name" value="Mur_ligase_C"/>
</dbReference>
<dbReference type="Pfam" id="PF08245">
    <property type="entry name" value="Mur_ligase_M"/>
    <property type="match status" value="1"/>
</dbReference>
<dbReference type="PANTHER" id="PTHR11136">
    <property type="entry name" value="FOLYLPOLYGLUTAMATE SYNTHASE-RELATED"/>
    <property type="match status" value="1"/>
</dbReference>
<gene>
    <name evidence="13" type="primary">fgs_3</name>
    <name evidence="13" type="ORF">NCTC13149_01417</name>
</gene>
<dbReference type="NCBIfam" id="TIGR01499">
    <property type="entry name" value="folC"/>
    <property type="match status" value="1"/>
</dbReference>
<evidence type="ECO:0000313" key="13">
    <source>
        <dbReference type="EMBL" id="SUB57572.1"/>
    </source>
</evidence>
<organism evidence="13 14">
    <name type="scientific">Peptoniphilus lacrimalis</name>
    <dbReference type="NCBI Taxonomy" id="33031"/>
    <lineage>
        <taxon>Bacteria</taxon>
        <taxon>Bacillati</taxon>
        <taxon>Bacillota</taxon>
        <taxon>Tissierellia</taxon>
        <taxon>Tissierellales</taxon>
        <taxon>Peptoniphilaceae</taxon>
        <taxon>Peptoniphilus</taxon>
    </lineage>
</organism>
<dbReference type="PANTHER" id="PTHR11136:SF0">
    <property type="entry name" value="DIHYDROFOLATE SYNTHETASE-RELATED"/>
    <property type="match status" value="1"/>
</dbReference>
<dbReference type="InterPro" id="IPR018109">
    <property type="entry name" value="Folylpolyglutamate_synth_CS"/>
</dbReference>
<dbReference type="Gene3D" id="3.40.1190.10">
    <property type="entry name" value="Mur-like, catalytic domain"/>
    <property type="match status" value="1"/>
</dbReference>
<evidence type="ECO:0000256" key="2">
    <source>
        <dbReference type="ARBA" id="ARBA00013025"/>
    </source>
</evidence>
<evidence type="ECO:0000256" key="10">
    <source>
        <dbReference type="PIRNR" id="PIRNR001563"/>
    </source>
</evidence>
<proteinExistence type="inferred from homology"/>
<accession>A0A379C5E2</accession>
<reference evidence="13 14" key="1">
    <citation type="submission" date="2018-06" db="EMBL/GenBank/DDBJ databases">
        <authorList>
            <consortium name="Pathogen Informatics"/>
            <person name="Doyle S."/>
        </authorList>
    </citation>
    <scope>NUCLEOTIDE SEQUENCE [LARGE SCALE GENOMIC DNA]</scope>
    <source>
        <strain evidence="13 14">NCTC13149</strain>
    </source>
</reference>
<dbReference type="Proteomes" id="UP000255517">
    <property type="component" value="Unassembled WGS sequence"/>
</dbReference>
<evidence type="ECO:0000256" key="1">
    <source>
        <dbReference type="ARBA" id="ARBA00008276"/>
    </source>
</evidence>
<name>A0A379C5E2_9FIRM</name>
<dbReference type="InterPro" id="IPR036565">
    <property type="entry name" value="Mur-like_cat_sf"/>
</dbReference>
<dbReference type="EMBL" id="UGSZ01000001">
    <property type="protein sequence ID" value="SUB57572.1"/>
    <property type="molecule type" value="Genomic_DNA"/>
</dbReference>
<dbReference type="GO" id="GO:0005737">
    <property type="term" value="C:cytoplasm"/>
    <property type="evidence" value="ECO:0007669"/>
    <property type="project" value="TreeGrafter"/>
</dbReference>
<sequence>MTYIKWLIERKTPMVDFTVENVAFLLEKLNKPQDRIKTIHISGTNGKGSLVFYLENALFLNNYKVGTFTSPYMTDINDSIEINGQKISNEDYENVLAKIYPIVLEMDKINKYVTGFEIQVAAAFLYFYEKKVDVAIIEVGMGGRFDATNVMKSPLLSAFTSISLDHANLLGKTLKEIAWNKGGIIKKSRPTFLYPQKEEVYKELKEIADENNSEIYKFDFSEINIINEDINGNEFSFREYKNVRTSLIGRHQVYNASLALSILSYLKNFFVLDDEKIRQGIYKTTNPARLEIISDKPLILMDGSHNEESINSLISNLNKFNYEKLILGFSILRDKEREKIIKKLAKYADTVVLTDIDSDRKSDINDLYNIFKSYTDKKIYMETDIEKAVNKTLELSSKKDLILWCGSLYLIKDIRRFLKNHK</sequence>
<dbReference type="AlphaFoldDB" id="A0A379C5E2"/>
<evidence type="ECO:0000313" key="14">
    <source>
        <dbReference type="Proteomes" id="UP000255517"/>
    </source>
</evidence>
<dbReference type="GO" id="GO:0005524">
    <property type="term" value="F:ATP binding"/>
    <property type="evidence" value="ECO:0007669"/>
    <property type="project" value="UniProtKB-KW"/>
</dbReference>
<evidence type="ECO:0000256" key="3">
    <source>
        <dbReference type="ARBA" id="ARBA00022598"/>
    </source>
</evidence>
<dbReference type="GO" id="GO:0008841">
    <property type="term" value="F:dihydrofolate synthase activity"/>
    <property type="evidence" value="ECO:0007669"/>
    <property type="project" value="TreeGrafter"/>
</dbReference>
<evidence type="ECO:0000256" key="8">
    <source>
        <dbReference type="ARBA" id="ARBA00030592"/>
    </source>
</evidence>
<dbReference type="RefSeq" id="WP_019035199.1">
    <property type="nucleotide sequence ID" value="NZ_UGSZ01000001.1"/>
</dbReference>
<keyword evidence="5 10" id="KW-0547">Nucleotide-binding</keyword>
<feature type="domain" description="Mur ligase central" evidence="12">
    <location>
        <begin position="41"/>
        <end position="261"/>
    </location>
</feature>
<dbReference type="InterPro" id="IPR013221">
    <property type="entry name" value="Mur_ligase_cen"/>
</dbReference>
<comment type="similarity">
    <text evidence="1 10">Belongs to the folylpolyglutamate synthase family.</text>
</comment>
<dbReference type="GO" id="GO:0046872">
    <property type="term" value="F:metal ion binding"/>
    <property type="evidence" value="ECO:0007669"/>
    <property type="project" value="UniProtKB-KW"/>
</dbReference>
<dbReference type="PIRSF" id="PIRSF001563">
    <property type="entry name" value="Folylpolyglu_synth"/>
    <property type="match status" value="1"/>
</dbReference>
<keyword evidence="6 10" id="KW-0067">ATP-binding</keyword>
<dbReference type="EC" id="6.3.2.17" evidence="2"/>
<keyword evidence="4" id="KW-0479">Metal-binding</keyword>
<comment type="catalytic activity">
    <reaction evidence="9">
        <text>(6S)-5,6,7,8-tetrahydrofolyl-(gamma-L-Glu)(n) + L-glutamate + ATP = (6S)-5,6,7,8-tetrahydrofolyl-(gamma-L-Glu)(n+1) + ADP + phosphate + H(+)</text>
        <dbReference type="Rhea" id="RHEA:10580"/>
        <dbReference type="Rhea" id="RHEA-COMP:14738"/>
        <dbReference type="Rhea" id="RHEA-COMP:14740"/>
        <dbReference type="ChEBI" id="CHEBI:15378"/>
        <dbReference type="ChEBI" id="CHEBI:29985"/>
        <dbReference type="ChEBI" id="CHEBI:30616"/>
        <dbReference type="ChEBI" id="CHEBI:43474"/>
        <dbReference type="ChEBI" id="CHEBI:141005"/>
        <dbReference type="ChEBI" id="CHEBI:456216"/>
        <dbReference type="EC" id="6.3.2.17"/>
    </reaction>
</comment>
<dbReference type="OrthoDB" id="9809356at2"/>
<evidence type="ECO:0000256" key="7">
    <source>
        <dbReference type="ARBA" id="ARBA00022842"/>
    </source>
</evidence>
<protein>
    <recommendedName>
        <fullName evidence="2">tetrahydrofolate synthase</fullName>
        <ecNumber evidence="2">6.3.2.17</ecNumber>
    </recommendedName>
    <alternativeName>
        <fullName evidence="8">Tetrahydrofolylpolyglutamate synthase</fullName>
    </alternativeName>
</protein>
<dbReference type="PROSITE" id="PS01012">
    <property type="entry name" value="FOLYLPOLYGLU_SYNT_2"/>
    <property type="match status" value="1"/>
</dbReference>
<evidence type="ECO:0000256" key="6">
    <source>
        <dbReference type="ARBA" id="ARBA00022840"/>
    </source>
</evidence>